<reference evidence="2" key="2">
    <citation type="submission" date="2025-08" db="UniProtKB">
        <authorList>
            <consortium name="RefSeq"/>
        </authorList>
    </citation>
    <scope>IDENTIFICATION</scope>
    <source>
        <tissue evidence="2">Leaf</tissue>
    </source>
</reference>
<organism evidence="1 2">
    <name type="scientific">Nicotiana tabacum</name>
    <name type="common">Common tobacco</name>
    <dbReference type="NCBI Taxonomy" id="4097"/>
    <lineage>
        <taxon>Eukaryota</taxon>
        <taxon>Viridiplantae</taxon>
        <taxon>Streptophyta</taxon>
        <taxon>Embryophyta</taxon>
        <taxon>Tracheophyta</taxon>
        <taxon>Spermatophyta</taxon>
        <taxon>Magnoliopsida</taxon>
        <taxon>eudicotyledons</taxon>
        <taxon>Gunneridae</taxon>
        <taxon>Pentapetalae</taxon>
        <taxon>asterids</taxon>
        <taxon>lamiids</taxon>
        <taxon>Solanales</taxon>
        <taxon>Solanaceae</taxon>
        <taxon>Nicotianoideae</taxon>
        <taxon>Nicotianeae</taxon>
        <taxon>Nicotiana</taxon>
    </lineage>
</organism>
<proteinExistence type="predicted"/>
<accession>A0AC58S0D2</accession>
<dbReference type="Proteomes" id="UP000790787">
    <property type="component" value="Chromosome 9"/>
</dbReference>
<name>A0AC58S0D2_TOBAC</name>
<sequence length="581" mass="67394">MEGWSMNPGFSDHCPLSVNFDTRSQACGKPFKFLNCLASLNSFEETVQHNWRSRNGRHTMLTMENKLKKLKVALKLMNKEEFSGIDNKIQDARWRLENLQSQMSIPGQDIEQVELERATKLELEKWLMNLDEGEVEILSFYRGYLLIRPVSREEVKQALMGIDDKKAPGCDGYNSCFFKKTWHIVGEEVTAAVQEFFESADMCKAINCTTITLILKVQNLTNIRDFRPISYCTVLYKLISNVITTRMQGVMEDLVDNCQAAFVLGRLIIDNILMSHELVKGCGRENISPRCMLKIDMQKAYDSVEWLYLGVPLSTKRLSTIQCEPLIEKMLNMIQSWTTKFLLYADRAVLVKSVLFATQTFWAQIFMLPKKVIQFIETMCRRFLWTGNAEPIRKALIAWEKLCSPKVAGGLNFIDVELWNEVAICKLLWNIYTRKEKLWIHWVHTYYIKGHTVWSTEPKSASWAIQKIFQAKEYFAKPGLNEEDVQRMRLATKERLARWGVVTDQTCSLCNKEIETVQHMFFKCEITGKIWNGLLSWQGIQRTQHAWQEEITWLAKVTKGKSARAAICRMTLAAAVYHCWQ</sequence>
<evidence type="ECO:0000313" key="1">
    <source>
        <dbReference type="Proteomes" id="UP000790787"/>
    </source>
</evidence>
<dbReference type="RefSeq" id="XP_075078413.1">
    <property type="nucleotide sequence ID" value="XM_075222312.1"/>
</dbReference>
<protein>
    <submittedName>
        <fullName evidence="2">Uncharacterized protein LOC107805375</fullName>
    </submittedName>
</protein>
<gene>
    <name evidence="2" type="primary">LOC107805375</name>
</gene>
<keyword evidence="1" id="KW-1185">Reference proteome</keyword>
<reference evidence="1" key="1">
    <citation type="journal article" date="2014" name="Nat. Commun.">
        <title>The tobacco genome sequence and its comparison with those of tomato and potato.</title>
        <authorList>
            <person name="Sierro N."/>
            <person name="Battey J.N."/>
            <person name="Ouadi S."/>
            <person name="Bakaher N."/>
            <person name="Bovet L."/>
            <person name="Willig A."/>
            <person name="Goepfert S."/>
            <person name="Peitsch M.C."/>
            <person name="Ivanov N.V."/>
        </authorList>
    </citation>
    <scope>NUCLEOTIDE SEQUENCE [LARGE SCALE GENOMIC DNA]</scope>
</reference>
<evidence type="ECO:0000313" key="2">
    <source>
        <dbReference type="RefSeq" id="XP_075078413.1"/>
    </source>
</evidence>